<evidence type="ECO:0000259" key="1">
    <source>
        <dbReference type="Pfam" id="PF07484"/>
    </source>
</evidence>
<comment type="caution">
    <text evidence="2">The sequence shown here is derived from an EMBL/GenBank/DDBJ whole genome shotgun (WGS) entry which is preliminary data.</text>
</comment>
<protein>
    <submittedName>
        <fullName evidence="2">Tail fiber protein</fullName>
    </submittedName>
</protein>
<proteinExistence type="predicted"/>
<dbReference type="SUPFAM" id="SSF88874">
    <property type="entry name" value="Receptor-binding domain of short tail fibre protein gp12"/>
    <property type="match status" value="1"/>
</dbReference>
<reference evidence="2 3" key="1">
    <citation type="submission" date="2023-03" db="EMBL/GenBank/DDBJ databases">
        <title>Bacillus Genome Sequencing.</title>
        <authorList>
            <person name="Dunlap C."/>
        </authorList>
    </citation>
    <scope>NUCLEOTIDE SEQUENCE [LARGE SCALE GENOMIC DNA]</scope>
    <source>
        <strain evidence="2 3">B-59205</strain>
    </source>
</reference>
<dbReference type="InterPro" id="IPR037053">
    <property type="entry name" value="Phage_tail_collar_dom_sf"/>
</dbReference>
<dbReference type="Pfam" id="PF07484">
    <property type="entry name" value="Collar"/>
    <property type="match status" value="1"/>
</dbReference>
<feature type="domain" description="Phage tail collar" evidence="1">
    <location>
        <begin position="7"/>
        <end position="63"/>
    </location>
</feature>
<gene>
    <name evidence="2" type="ORF">P9B03_13555</name>
</gene>
<dbReference type="Proteomes" id="UP001344888">
    <property type="component" value="Unassembled WGS sequence"/>
</dbReference>
<accession>A0AAW9NUJ1</accession>
<dbReference type="RefSeq" id="WP_326123981.1">
    <property type="nucleotide sequence ID" value="NZ_JARSFG010000017.1"/>
</dbReference>
<dbReference type="Gene3D" id="3.90.1340.10">
    <property type="entry name" value="Phage tail collar domain"/>
    <property type="match status" value="1"/>
</dbReference>
<name>A0AAW9NUJ1_9BACL</name>
<evidence type="ECO:0000313" key="2">
    <source>
        <dbReference type="EMBL" id="MEC1179519.1"/>
    </source>
</evidence>
<evidence type="ECO:0000313" key="3">
    <source>
        <dbReference type="Proteomes" id="UP001344888"/>
    </source>
</evidence>
<sequence length="177" mass="18985">MADAYIGEIRIFAGNFAPRGWALCDGTLLPISQNPALYSILGMIYGGDGQTTFRLPDLRGRAPMHFGQGSGLTERTIGEQVGEGEVTLGVYQMPNHTHIAQGSSTFVGGIDNPTNAIWGSEPANTGSKPYVNFSNTSAMNPLALQPQGSNQAHNNRQPFLAMNFIICINDGEYPARP</sequence>
<dbReference type="EMBL" id="JARSFG010000017">
    <property type="protein sequence ID" value="MEC1179519.1"/>
    <property type="molecule type" value="Genomic_DNA"/>
</dbReference>
<dbReference type="AlphaFoldDB" id="A0AAW9NUJ1"/>
<keyword evidence="3" id="KW-1185">Reference proteome</keyword>
<organism evidence="2 3">
    <name type="scientific">Metasolibacillus meyeri</name>
    <dbReference type="NCBI Taxonomy" id="1071052"/>
    <lineage>
        <taxon>Bacteria</taxon>
        <taxon>Bacillati</taxon>
        <taxon>Bacillota</taxon>
        <taxon>Bacilli</taxon>
        <taxon>Bacillales</taxon>
        <taxon>Caryophanaceae</taxon>
        <taxon>Metasolibacillus</taxon>
    </lineage>
</organism>
<dbReference type="InterPro" id="IPR011083">
    <property type="entry name" value="Phage_tail_collar_dom"/>
</dbReference>